<dbReference type="Proteomes" id="UP001234297">
    <property type="component" value="Chromosome 5"/>
</dbReference>
<evidence type="ECO:0000313" key="2">
    <source>
        <dbReference type="Proteomes" id="UP001234297"/>
    </source>
</evidence>
<accession>A0ACC2MAL1</accession>
<comment type="caution">
    <text evidence="1">The sequence shown here is derived from an EMBL/GenBank/DDBJ whole genome shotgun (WGS) entry which is preliminary data.</text>
</comment>
<sequence>MELRGLSPTALFEQEVEERLVSLQTQLKARSKELDVPVTAQGETLAALAVLRGNIDRTRLILADLEQQYAF</sequence>
<gene>
    <name evidence="1" type="ORF">MRB53_019157</name>
</gene>
<protein>
    <submittedName>
        <fullName evidence="1">Uncharacterized protein</fullName>
    </submittedName>
</protein>
<proteinExistence type="predicted"/>
<organism evidence="1 2">
    <name type="scientific">Persea americana</name>
    <name type="common">Avocado</name>
    <dbReference type="NCBI Taxonomy" id="3435"/>
    <lineage>
        <taxon>Eukaryota</taxon>
        <taxon>Viridiplantae</taxon>
        <taxon>Streptophyta</taxon>
        <taxon>Embryophyta</taxon>
        <taxon>Tracheophyta</taxon>
        <taxon>Spermatophyta</taxon>
        <taxon>Magnoliopsida</taxon>
        <taxon>Magnoliidae</taxon>
        <taxon>Laurales</taxon>
        <taxon>Lauraceae</taxon>
        <taxon>Persea</taxon>
    </lineage>
</organism>
<name>A0ACC2MAL1_PERAE</name>
<evidence type="ECO:0000313" key="1">
    <source>
        <dbReference type="EMBL" id="KAJ8642463.1"/>
    </source>
</evidence>
<keyword evidence="2" id="KW-1185">Reference proteome</keyword>
<dbReference type="EMBL" id="CM056813">
    <property type="protein sequence ID" value="KAJ8642463.1"/>
    <property type="molecule type" value="Genomic_DNA"/>
</dbReference>
<reference evidence="1 2" key="1">
    <citation type="journal article" date="2022" name="Hortic Res">
        <title>A haplotype resolved chromosomal level avocado genome allows analysis of novel avocado genes.</title>
        <authorList>
            <person name="Nath O."/>
            <person name="Fletcher S.J."/>
            <person name="Hayward A."/>
            <person name="Shaw L.M."/>
            <person name="Masouleh A.K."/>
            <person name="Furtado A."/>
            <person name="Henry R.J."/>
            <person name="Mitter N."/>
        </authorList>
    </citation>
    <scope>NUCLEOTIDE SEQUENCE [LARGE SCALE GENOMIC DNA]</scope>
    <source>
        <strain evidence="2">cv. Hass</strain>
    </source>
</reference>